<keyword evidence="4" id="KW-0808">Transferase</keyword>
<dbReference type="InterPro" id="IPR049391">
    <property type="entry name" value="FAS_pseudo-KR"/>
</dbReference>
<dbReference type="PROSITE" id="PS50075">
    <property type="entry name" value="CARRIER"/>
    <property type="match status" value="1"/>
</dbReference>
<dbReference type="SUPFAM" id="SSF53474">
    <property type="entry name" value="alpha/beta-Hydrolases"/>
    <property type="match status" value="1"/>
</dbReference>
<dbReference type="SUPFAM" id="SSF51735">
    <property type="entry name" value="NAD(P)-binding Rossmann-fold domains"/>
    <property type="match status" value="2"/>
</dbReference>
<dbReference type="GeneID" id="106748386"/>
<evidence type="ECO:0000256" key="15">
    <source>
        <dbReference type="ARBA" id="ARBA00023399"/>
    </source>
</evidence>
<dbReference type="InterPro" id="IPR020841">
    <property type="entry name" value="PKS_Beta-ketoAc_synthase_dom"/>
</dbReference>
<evidence type="ECO:0000256" key="11">
    <source>
        <dbReference type="ARBA" id="ARBA00023373"/>
    </source>
</evidence>
<dbReference type="Pfam" id="PF13602">
    <property type="entry name" value="ADH_zinc_N_2"/>
    <property type="match status" value="1"/>
</dbReference>
<protein>
    <submittedName>
        <fullName evidence="54">Fatty acid synthase-like</fullName>
    </submittedName>
</protein>
<dbReference type="InterPro" id="IPR018201">
    <property type="entry name" value="Ketoacyl_synth_AS"/>
</dbReference>
<dbReference type="InterPro" id="IPR049900">
    <property type="entry name" value="PKS_mFAS_DH"/>
</dbReference>
<evidence type="ECO:0000256" key="31">
    <source>
        <dbReference type="ARBA" id="ARBA00048281"/>
    </source>
</evidence>
<comment type="catalytic activity">
    <reaction evidence="22">
        <text>3-oxodecanoyl-[ACP] + NADPH + H(+) = (3R)-hydroxydecanoyl-[ACP] + NADP(+)</text>
        <dbReference type="Rhea" id="RHEA:41856"/>
        <dbReference type="Rhea" id="RHEA-COMP:9637"/>
        <dbReference type="Rhea" id="RHEA-COMP:9638"/>
        <dbReference type="ChEBI" id="CHEBI:15378"/>
        <dbReference type="ChEBI" id="CHEBI:57783"/>
        <dbReference type="ChEBI" id="CHEBI:58349"/>
        <dbReference type="ChEBI" id="CHEBI:78464"/>
        <dbReference type="ChEBI" id="CHEBI:78466"/>
    </reaction>
    <physiologicalReaction direction="left-to-right" evidence="22">
        <dbReference type="Rhea" id="RHEA:41857"/>
    </physiologicalReaction>
</comment>
<dbReference type="GO" id="GO:0004316">
    <property type="term" value="F:3-oxoacyl-[acyl-carrier-protein] reductase (NADPH) activity"/>
    <property type="evidence" value="ECO:0007669"/>
    <property type="project" value="UniProtKB-EC"/>
</dbReference>
<evidence type="ECO:0000256" key="43">
    <source>
        <dbReference type="ARBA" id="ARBA00049263"/>
    </source>
</evidence>
<comment type="catalytic activity">
    <reaction evidence="33">
        <text>(2E)-octenoyl-[ACP] + NADPH + H(+) = octanoyl-[ACP] + NADP(+)</text>
        <dbReference type="Rhea" id="RHEA:41848"/>
        <dbReference type="Rhea" id="RHEA-COMP:9635"/>
        <dbReference type="Rhea" id="RHEA-COMP:9636"/>
        <dbReference type="ChEBI" id="CHEBI:15378"/>
        <dbReference type="ChEBI" id="CHEBI:57783"/>
        <dbReference type="ChEBI" id="CHEBI:58349"/>
        <dbReference type="ChEBI" id="CHEBI:78462"/>
        <dbReference type="ChEBI" id="CHEBI:78463"/>
    </reaction>
    <physiologicalReaction direction="left-to-right" evidence="33">
        <dbReference type="Rhea" id="RHEA:41849"/>
    </physiologicalReaction>
</comment>
<evidence type="ECO:0000256" key="22">
    <source>
        <dbReference type="ARBA" id="ARBA00047440"/>
    </source>
</evidence>
<comment type="catalytic activity">
    <reaction evidence="43">
        <text>3-oxododecanoyl-[ACP] + NADPH + H(+) = (3R)-hydroxydodecanoyl-[ACP] + NADP(+)</text>
        <dbReference type="Rhea" id="RHEA:41872"/>
        <dbReference type="Rhea" id="RHEA-COMP:9641"/>
        <dbReference type="Rhea" id="RHEA-COMP:9642"/>
        <dbReference type="ChEBI" id="CHEBI:15378"/>
        <dbReference type="ChEBI" id="CHEBI:57783"/>
        <dbReference type="ChEBI" id="CHEBI:58349"/>
        <dbReference type="ChEBI" id="CHEBI:78469"/>
        <dbReference type="ChEBI" id="CHEBI:78470"/>
    </reaction>
    <physiologicalReaction direction="left-to-right" evidence="43">
        <dbReference type="Rhea" id="RHEA:41873"/>
    </physiologicalReaction>
</comment>
<feature type="active site" description="Proton acceptor; for dehydratase activity" evidence="49">
    <location>
        <position position="795"/>
    </location>
</feature>
<feature type="domain" description="Ketosynthase family 3 (KS3)" evidence="51">
    <location>
        <begin position="16"/>
        <end position="421"/>
    </location>
</feature>
<dbReference type="Pfam" id="PF00698">
    <property type="entry name" value="Acyl_transf_1"/>
    <property type="match status" value="1"/>
</dbReference>
<evidence type="ECO:0000256" key="19">
    <source>
        <dbReference type="ARBA" id="ARBA00047300"/>
    </source>
</evidence>
<dbReference type="InterPro" id="IPR014031">
    <property type="entry name" value="Ketoacyl_synth_C"/>
</dbReference>
<keyword evidence="7" id="KW-0007">Acetylation</keyword>
<comment type="catalytic activity">
    <reaction evidence="17">
        <text>(3R)-hydroxybutanoyl-[ACP] = (2E)-butenoyl-[ACP] + H2O</text>
        <dbReference type="Rhea" id="RHEA:41808"/>
        <dbReference type="Rhea" id="RHEA-COMP:9626"/>
        <dbReference type="Rhea" id="RHEA-COMP:9627"/>
        <dbReference type="ChEBI" id="CHEBI:15377"/>
        <dbReference type="ChEBI" id="CHEBI:78451"/>
        <dbReference type="ChEBI" id="CHEBI:78453"/>
    </reaction>
    <physiologicalReaction direction="left-to-right" evidence="17">
        <dbReference type="Rhea" id="RHEA:41809"/>
    </physiologicalReaction>
</comment>
<keyword evidence="5" id="KW-0702">S-nitrosylation</keyword>
<comment type="catalytic activity">
    <reaction evidence="13">
        <text>a (3R)-hydroxyacyl-[ACP] = a (2E)-enoyl-[ACP] + H2O</text>
        <dbReference type="Rhea" id="RHEA:13097"/>
        <dbReference type="Rhea" id="RHEA-COMP:9925"/>
        <dbReference type="Rhea" id="RHEA-COMP:9945"/>
        <dbReference type="ChEBI" id="CHEBI:15377"/>
        <dbReference type="ChEBI" id="CHEBI:78784"/>
        <dbReference type="ChEBI" id="CHEBI:78827"/>
        <dbReference type="EC" id="4.2.1.59"/>
    </reaction>
    <physiologicalReaction direction="left-to-right" evidence="13">
        <dbReference type="Rhea" id="RHEA:13098"/>
    </physiologicalReaction>
</comment>
<evidence type="ECO:0000256" key="48">
    <source>
        <dbReference type="ARBA" id="ARBA00049533"/>
    </source>
</evidence>
<comment type="catalytic activity">
    <reaction evidence="24">
        <text>(2E)-butenoyl-[ACP] + NADPH + H(+) = butanoyl-[ACP] + NADP(+)</text>
        <dbReference type="Rhea" id="RHEA:41812"/>
        <dbReference type="Rhea" id="RHEA-COMP:9627"/>
        <dbReference type="Rhea" id="RHEA-COMP:9628"/>
        <dbReference type="ChEBI" id="CHEBI:15378"/>
        <dbReference type="ChEBI" id="CHEBI:57783"/>
        <dbReference type="ChEBI" id="CHEBI:58349"/>
        <dbReference type="ChEBI" id="CHEBI:78453"/>
        <dbReference type="ChEBI" id="CHEBI:78454"/>
    </reaction>
    <physiologicalReaction direction="left-to-right" evidence="24">
        <dbReference type="Rhea" id="RHEA:41813"/>
    </physiologicalReaction>
</comment>
<dbReference type="FunFam" id="3.40.50.720:FF:000209">
    <property type="entry name" value="Polyketide synthase Pks12"/>
    <property type="match status" value="1"/>
</dbReference>
<comment type="catalytic activity">
    <reaction evidence="41">
        <text>decanoyl-[ACP] + malonyl-[ACP] + H(+) = 3-oxododecanoyl-[ACP] + holo-[ACP] + CO2</text>
        <dbReference type="Rhea" id="RHEA:41868"/>
        <dbReference type="Rhea" id="RHEA-COMP:9623"/>
        <dbReference type="Rhea" id="RHEA-COMP:9640"/>
        <dbReference type="Rhea" id="RHEA-COMP:9641"/>
        <dbReference type="Rhea" id="RHEA-COMP:9685"/>
        <dbReference type="ChEBI" id="CHEBI:15378"/>
        <dbReference type="ChEBI" id="CHEBI:16526"/>
        <dbReference type="ChEBI" id="CHEBI:64479"/>
        <dbReference type="ChEBI" id="CHEBI:78449"/>
        <dbReference type="ChEBI" id="CHEBI:78468"/>
        <dbReference type="ChEBI" id="CHEBI:78469"/>
    </reaction>
    <physiologicalReaction direction="left-to-right" evidence="41">
        <dbReference type="Rhea" id="RHEA:41869"/>
    </physiologicalReaction>
</comment>
<comment type="catalytic activity">
    <reaction evidence="47">
        <text>(2E)-decenoyl-[ACP] + NADPH + H(+) = decanoyl-[ACP] + NADP(+)</text>
        <dbReference type="Rhea" id="RHEA:41864"/>
        <dbReference type="Rhea" id="RHEA-COMP:9639"/>
        <dbReference type="Rhea" id="RHEA-COMP:9640"/>
        <dbReference type="ChEBI" id="CHEBI:15378"/>
        <dbReference type="ChEBI" id="CHEBI:57783"/>
        <dbReference type="ChEBI" id="CHEBI:58349"/>
        <dbReference type="ChEBI" id="CHEBI:78467"/>
        <dbReference type="ChEBI" id="CHEBI:78468"/>
    </reaction>
    <physiologicalReaction direction="left-to-right" evidence="47">
        <dbReference type="Rhea" id="RHEA:41865"/>
    </physiologicalReaction>
</comment>
<dbReference type="InterPro" id="IPR057326">
    <property type="entry name" value="KR_dom"/>
</dbReference>
<reference evidence="54" key="1">
    <citation type="submission" date="2025-08" db="UniProtKB">
        <authorList>
            <consortium name="RefSeq"/>
        </authorList>
    </citation>
    <scope>IDENTIFICATION</scope>
</reference>
<evidence type="ECO:0000256" key="49">
    <source>
        <dbReference type="PROSITE-ProRule" id="PRU01363"/>
    </source>
</evidence>
<evidence type="ECO:0000256" key="45">
    <source>
        <dbReference type="ARBA" id="ARBA00049422"/>
    </source>
</evidence>
<dbReference type="GO" id="GO:0016297">
    <property type="term" value="F:fatty acyl-[ACP] hydrolase activity"/>
    <property type="evidence" value="ECO:0007669"/>
    <property type="project" value="UniProtKB-EC"/>
</dbReference>
<comment type="catalytic activity">
    <reaction evidence="10">
        <text>(3R)-hydroxydodecanoyl-[ACP] = (2E)-dodecenoyl-[ACP] + H2O</text>
        <dbReference type="Rhea" id="RHEA:41876"/>
        <dbReference type="Rhea" id="RHEA-COMP:9642"/>
        <dbReference type="Rhea" id="RHEA-COMP:9643"/>
        <dbReference type="ChEBI" id="CHEBI:15377"/>
        <dbReference type="ChEBI" id="CHEBI:78470"/>
        <dbReference type="ChEBI" id="CHEBI:78472"/>
    </reaction>
    <physiologicalReaction direction="left-to-right" evidence="10">
        <dbReference type="Rhea" id="RHEA:41877"/>
    </physiologicalReaction>
</comment>
<organism evidence="53 54">
    <name type="scientific">Dinoponera quadriceps</name>
    <name type="common">South American ant</name>
    <dbReference type="NCBI Taxonomy" id="609295"/>
    <lineage>
        <taxon>Eukaryota</taxon>
        <taxon>Metazoa</taxon>
        <taxon>Ecdysozoa</taxon>
        <taxon>Arthropoda</taxon>
        <taxon>Hexapoda</taxon>
        <taxon>Insecta</taxon>
        <taxon>Pterygota</taxon>
        <taxon>Neoptera</taxon>
        <taxon>Endopterygota</taxon>
        <taxon>Hymenoptera</taxon>
        <taxon>Apocrita</taxon>
        <taxon>Aculeata</taxon>
        <taxon>Formicoidea</taxon>
        <taxon>Formicidae</taxon>
        <taxon>Ponerinae</taxon>
        <taxon>Ponerini</taxon>
        <taxon>Dinoponera</taxon>
    </lineage>
</organism>
<dbReference type="Pfam" id="PF08659">
    <property type="entry name" value="KR"/>
    <property type="match status" value="1"/>
</dbReference>
<dbReference type="GO" id="GO:0019171">
    <property type="term" value="F:(3R)-hydroxyacyl-[acyl-carrier-protein] dehydratase activity"/>
    <property type="evidence" value="ECO:0007669"/>
    <property type="project" value="UniProtKB-EC"/>
</dbReference>
<comment type="catalytic activity">
    <reaction evidence="23">
        <text>tetradecanoyl-[ACP] + malonyl-[ACP] + H(+) = 3-oxohexadecanoyl-[ACP] + holo-[ACP] + CO2</text>
        <dbReference type="Rhea" id="RHEA:41900"/>
        <dbReference type="Rhea" id="RHEA-COMP:9623"/>
        <dbReference type="Rhea" id="RHEA-COMP:9648"/>
        <dbReference type="Rhea" id="RHEA-COMP:9649"/>
        <dbReference type="Rhea" id="RHEA-COMP:9685"/>
        <dbReference type="ChEBI" id="CHEBI:15378"/>
        <dbReference type="ChEBI" id="CHEBI:16526"/>
        <dbReference type="ChEBI" id="CHEBI:64479"/>
        <dbReference type="ChEBI" id="CHEBI:78449"/>
        <dbReference type="ChEBI" id="CHEBI:78477"/>
        <dbReference type="ChEBI" id="CHEBI:78478"/>
    </reaction>
    <physiologicalReaction direction="left-to-right" evidence="23">
        <dbReference type="Rhea" id="RHEA:41901"/>
    </physiologicalReaction>
</comment>
<dbReference type="InterPro" id="IPR032821">
    <property type="entry name" value="PKS_assoc"/>
</dbReference>
<dbReference type="RefSeq" id="XP_014482327.1">
    <property type="nucleotide sequence ID" value="XM_014626841.1"/>
</dbReference>
<dbReference type="PROSITE" id="PS52019">
    <property type="entry name" value="PKS_MFAS_DH"/>
    <property type="match status" value="1"/>
</dbReference>
<feature type="region of interest" description="N-terminal hotdog fold" evidence="49">
    <location>
        <begin position="760"/>
        <end position="887"/>
    </location>
</feature>
<dbReference type="InterPro" id="IPR020843">
    <property type="entry name" value="ER"/>
</dbReference>
<comment type="catalytic activity">
    <reaction evidence="12">
        <text>(3R)-hydroxydecanoyl-[ACP] = (2E)-decenoyl-[ACP] + H2O</text>
        <dbReference type="Rhea" id="RHEA:41860"/>
        <dbReference type="Rhea" id="RHEA-COMP:9638"/>
        <dbReference type="Rhea" id="RHEA-COMP:9639"/>
        <dbReference type="ChEBI" id="CHEBI:15377"/>
        <dbReference type="ChEBI" id="CHEBI:78466"/>
        <dbReference type="ChEBI" id="CHEBI:78467"/>
    </reaction>
    <physiologicalReaction direction="left-to-right" evidence="12">
        <dbReference type="Rhea" id="RHEA:41861"/>
    </physiologicalReaction>
</comment>
<comment type="catalytic activity">
    <reaction evidence="46">
        <text>butanoyl-[ACP] + malonyl-[ACP] + H(+) = 3-oxohexanoyl-[ACP] + holo-[ACP] + CO2</text>
        <dbReference type="Rhea" id="RHEA:41820"/>
        <dbReference type="Rhea" id="RHEA-COMP:9623"/>
        <dbReference type="Rhea" id="RHEA-COMP:9628"/>
        <dbReference type="Rhea" id="RHEA-COMP:9629"/>
        <dbReference type="Rhea" id="RHEA-COMP:9685"/>
        <dbReference type="ChEBI" id="CHEBI:15378"/>
        <dbReference type="ChEBI" id="CHEBI:16526"/>
        <dbReference type="ChEBI" id="CHEBI:64479"/>
        <dbReference type="ChEBI" id="CHEBI:78449"/>
        <dbReference type="ChEBI" id="CHEBI:78454"/>
        <dbReference type="ChEBI" id="CHEBI:78456"/>
    </reaction>
    <physiologicalReaction direction="left-to-right" evidence="46">
        <dbReference type="Rhea" id="RHEA:41821"/>
    </physiologicalReaction>
</comment>
<evidence type="ECO:0000256" key="1">
    <source>
        <dbReference type="ARBA" id="ARBA00005189"/>
    </source>
</evidence>
<evidence type="ECO:0000256" key="7">
    <source>
        <dbReference type="ARBA" id="ARBA00022990"/>
    </source>
</evidence>
<dbReference type="InterPro" id="IPR009081">
    <property type="entry name" value="PP-bd_ACP"/>
</dbReference>
<dbReference type="SMART" id="SM00822">
    <property type="entry name" value="PKS_KR"/>
    <property type="match status" value="1"/>
</dbReference>
<evidence type="ECO:0000256" key="17">
    <source>
        <dbReference type="ARBA" id="ARBA00023402"/>
    </source>
</evidence>
<dbReference type="InterPro" id="IPR016035">
    <property type="entry name" value="Acyl_Trfase/lysoPLipase"/>
</dbReference>
<dbReference type="SUPFAM" id="SSF47336">
    <property type="entry name" value="ACP-like"/>
    <property type="match status" value="1"/>
</dbReference>
<dbReference type="GO" id="GO:0031177">
    <property type="term" value="F:phosphopantetheine binding"/>
    <property type="evidence" value="ECO:0007669"/>
    <property type="project" value="InterPro"/>
</dbReference>
<evidence type="ECO:0000256" key="41">
    <source>
        <dbReference type="ARBA" id="ARBA00049109"/>
    </source>
</evidence>
<comment type="catalytic activity">
    <reaction evidence="35">
        <text>3-oxohexanoyl-[ACP] + NADPH + H(+) = (3R)-hydroxyhexanoyl-[ACP] + NADP(+)</text>
        <dbReference type="Rhea" id="RHEA:41824"/>
        <dbReference type="Rhea" id="RHEA-COMP:9629"/>
        <dbReference type="Rhea" id="RHEA-COMP:9630"/>
        <dbReference type="ChEBI" id="CHEBI:15378"/>
        <dbReference type="ChEBI" id="CHEBI:57783"/>
        <dbReference type="ChEBI" id="CHEBI:58349"/>
        <dbReference type="ChEBI" id="CHEBI:78456"/>
        <dbReference type="ChEBI" id="CHEBI:78457"/>
    </reaction>
    <physiologicalReaction direction="left-to-right" evidence="35">
        <dbReference type="Rhea" id="RHEA:41825"/>
    </physiologicalReaction>
</comment>
<dbReference type="PANTHER" id="PTHR43775">
    <property type="entry name" value="FATTY ACID SYNTHASE"/>
    <property type="match status" value="1"/>
</dbReference>
<dbReference type="InterPro" id="IPR036291">
    <property type="entry name" value="NAD(P)-bd_dom_sf"/>
</dbReference>
<evidence type="ECO:0000256" key="5">
    <source>
        <dbReference type="ARBA" id="ARBA00022799"/>
    </source>
</evidence>
<comment type="catalytic activity">
    <reaction evidence="45">
        <text>3-oxooctanoyl-[ACP] + NADPH + H(+) = (3R)-hydroxyoctanoyl-[ACP] + NADP(+)</text>
        <dbReference type="Rhea" id="RHEA:41840"/>
        <dbReference type="Rhea" id="RHEA-COMP:9633"/>
        <dbReference type="Rhea" id="RHEA-COMP:9634"/>
        <dbReference type="ChEBI" id="CHEBI:15378"/>
        <dbReference type="ChEBI" id="CHEBI:57783"/>
        <dbReference type="ChEBI" id="CHEBI:58349"/>
        <dbReference type="ChEBI" id="CHEBI:78460"/>
        <dbReference type="ChEBI" id="CHEBI:78461"/>
    </reaction>
    <physiologicalReaction direction="left-to-right" evidence="45">
        <dbReference type="Rhea" id="RHEA:41841"/>
    </physiologicalReaction>
</comment>
<comment type="catalytic activity">
    <reaction evidence="48">
        <text>octanoyl-[ACP] + malonyl-[ACP] + H(+) = 3-oxodecanoyl-[ACP] + holo-[ACP] + CO2</text>
        <dbReference type="Rhea" id="RHEA:41852"/>
        <dbReference type="Rhea" id="RHEA-COMP:9623"/>
        <dbReference type="Rhea" id="RHEA-COMP:9636"/>
        <dbReference type="Rhea" id="RHEA-COMP:9637"/>
        <dbReference type="Rhea" id="RHEA-COMP:9685"/>
        <dbReference type="ChEBI" id="CHEBI:15378"/>
        <dbReference type="ChEBI" id="CHEBI:16526"/>
        <dbReference type="ChEBI" id="CHEBI:64479"/>
        <dbReference type="ChEBI" id="CHEBI:78449"/>
        <dbReference type="ChEBI" id="CHEBI:78463"/>
        <dbReference type="ChEBI" id="CHEBI:78464"/>
    </reaction>
    <physiologicalReaction direction="left-to-right" evidence="48">
        <dbReference type="Rhea" id="RHEA:41853"/>
    </physiologicalReaction>
</comment>
<evidence type="ECO:0000256" key="39">
    <source>
        <dbReference type="ARBA" id="ARBA00048935"/>
    </source>
</evidence>
<dbReference type="Pfam" id="PF21149">
    <property type="entry name" value="FAS_pseudo-KR"/>
    <property type="match status" value="1"/>
</dbReference>
<evidence type="ECO:0000256" key="8">
    <source>
        <dbReference type="ARBA" id="ARBA00023268"/>
    </source>
</evidence>
<dbReference type="InterPro" id="IPR036736">
    <property type="entry name" value="ACP-like_sf"/>
</dbReference>
<comment type="catalytic activity">
    <reaction evidence="15">
        <text>(3R)-hydroxyoctadecanoyl-[ACP] = (2E)-octadecenoyl-[ACP] + H2O</text>
        <dbReference type="Rhea" id="RHEA:41924"/>
        <dbReference type="Rhea" id="RHEA-COMP:9654"/>
        <dbReference type="Rhea" id="RHEA-COMP:9655"/>
        <dbReference type="ChEBI" id="CHEBI:15377"/>
        <dbReference type="ChEBI" id="CHEBI:78488"/>
        <dbReference type="ChEBI" id="CHEBI:78489"/>
    </reaction>
    <physiologicalReaction direction="left-to-right" evidence="15">
        <dbReference type="Rhea" id="RHEA:41925"/>
    </physiologicalReaction>
</comment>
<dbReference type="Pfam" id="PF00109">
    <property type="entry name" value="ketoacyl-synt"/>
    <property type="match status" value="1"/>
</dbReference>
<evidence type="ECO:0000256" key="4">
    <source>
        <dbReference type="ARBA" id="ARBA00022679"/>
    </source>
</evidence>
<comment type="catalytic activity">
    <reaction evidence="37">
        <text>holo-[ACP] + acetyl-CoA = acetyl-[ACP] + CoA</text>
        <dbReference type="Rhea" id="RHEA:41788"/>
        <dbReference type="Rhea" id="RHEA-COMP:9621"/>
        <dbReference type="Rhea" id="RHEA-COMP:9685"/>
        <dbReference type="ChEBI" id="CHEBI:57287"/>
        <dbReference type="ChEBI" id="CHEBI:57288"/>
        <dbReference type="ChEBI" id="CHEBI:64479"/>
        <dbReference type="ChEBI" id="CHEBI:78446"/>
        <dbReference type="EC" id="2.3.1.38"/>
    </reaction>
    <physiologicalReaction direction="left-to-right" evidence="37">
        <dbReference type="Rhea" id="RHEA:41789"/>
    </physiologicalReaction>
</comment>
<dbReference type="CDD" id="cd00833">
    <property type="entry name" value="PKS"/>
    <property type="match status" value="1"/>
</dbReference>
<comment type="catalytic activity">
    <reaction evidence="42">
        <text>(2E)-tetradecenoyl-[ACP] + NADPH + H(+) = tetradecanoyl-[ACP] + NADP(+)</text>
        <dbReference type="Rhea" id="RHEA:41896"/>
        <dbReference type="Rhea" id="RHEA-COMP:9647"/>
        <dbReference type="Rhea" id="RHEA-COMP:9648"/>
        <dbReference type="ChEBI" id="CHEBI:15378"/>
        <dbReference type="ChEBI" id="CHEBI:57783"/>
        <dbReference type="ChEBI" id="CHEBI:58349"/>
        <dbReference type="ChEBI" id="CHEBI:78475"/>
        <dbReference type="ChEBI" id="CHEBI:78477"/>
    </reaction>
    <physiologicalReaction direction="left-to-right" evidence="42">
        <dbReference type="Rhea" id="RHEA:41897"/>
    </physiologicalReaction>
</comment>
<dbReference type="KEGG" id="dqu:106748386"/>
<dbReference type="Pfam" id="PF00550">
    <property type="entry name" value="PP-binding"/>
    <property type="match status" value="1"/>
</dbReference>
<evidence type="ECO:0000256" key="6">
    <source>
        <dbReference type="ARBA" id="ARBA00022898"/>
    </source>
</evidence>
<evidence type="ECO:0000259" key="51">
    <source>
        <dbReference type="PROSITE" id="PS52004"/>
    </source>
</evidence>
<gene>
    <name evidence="54" type="primary">LOC106748386</name>
</gene>
<dbReference type="InterPro" id="IPR014043">
    <property type="entry name" value="Acyl_transferase_dom"/>
</dbReference>
<evidence type="ECO:0000256" key="42">
    <source>
        <dbReference type="ARBA" id="ARBA00049171"/>
    </source>
</evidence>
<dbReference type="Gene3D" id="3.40.50.720">
    <property type="entry name" value="NAD(P)-binding Rossmann-like Domain"/>
    <property type="match status" value="1"/>
</dbReference>
<keyword evidence="2" id="KW-0596">Phosphopantetheine</keyword>
<comment type="catalytic activity">
    <reaction evidence="11">
        <text>(3R)-hydroxyhexanoyl-[ACP] = (2E)-hexenoyl-[ACP] + H2O</text>
        <dbReference type="Rhea" id="RHEA:41828"/>
        <dbReference type="Rhea" id="RHEA-COMP:9630"/>
        <dbReference type="Rhea" id="RHEA-COMP:9631"/>
        <dbReference type="ChEBI" id="CHEBI:15377"/>
        <dbReference type="ChEBI" id="CHEBI:78457"/>
        <dbReference type="ChEBI" id="CHEBI:78458"/>
    </reaction>
    <physiologicalReaction direction="left-to-right" evidence="11">
        <dbReference type="Rhea" id="RHEA:41829"/>
    </physiologicalReaction>
</comment>
<evidence type="ECO:0000256" key="27">
    <source>
        <dbReference type="ARBA" id="ARBA00047897"/>
    </source>
</evidence>
<evidence type="ECO:0000256" key="30">
    <source>
        <dbReference type="ARBA" id="ARBA00048051"/>
    </source>
</evidence>
<comment type="catalytic activity">
    <reaction evidence="9">
        <text>(3R)-hydroxyoctanoyl-[ACP] = (2E)-octenoyl-[ACP] + H2O</text>
        <dbReference type="Rhea" id="RHEA:41844"/>
        <dbReference type="Rhea" id="RHEA-COMP:9634"/>
        <dbReference type="Rhea" id="RHEA-COMP:9635"/>
        <dbReference type="ChEBI" id="CHEBI:15377"/>
        <dbReference type="ChEBI" id="CHEBI:78461"/>
        <dbReference type="ChEBI" id="CHEBI:78462"/>
    </reaction>
    <physiologicalReaction direction="left-to-right" evidence="9">
        <dbReference type="Rhea" id="RHEA:41845"/>
    </physiologicalReaction>
</comment>
<evidence type="ECO:0000256" key="47">
    <source>
        <dbReference type="ARBA" id="ARBA00049521"/>
    </source>
</evidence>
<comment type="catalytic activity">
    <reaction evidence="44">
        <text>3-oxohexadecanoyl-[ACP] + NADPH + H(+) = (3R)-hydroxyhexadecanoyl-[ACP] + NADP(+)</text>
        <dbReference type="Rhea" id="RHEA:41904"/>
        <dbReference type="Rhea" id="RHEA-COMP:9649"/>
        <dbReference type="Rhea" id="RHEA-COMP:9650"/>
        <dbReference type="ChEBI" id="CHEBI:15378"/>
        <dbReference type="ChEBI" id="CHEBI:57783"/>
        <dbReference type="ChEBI" id="CHEBI:58349"/>
        <dbReference type="ChEBI" id="CHEBI:78478"/>
        <dbReference type="ChEBI" id="CHEBI:78480"/>
    </reaction>
    <physiologicalReaction direction="left-to-right" evidence="44">
        <dbReference type="Rhea" id="RHEA:41905"/>
    </physiologicalReaction>
</comment>
<dbReference type="InterPro" id="IPR020806">
    <property type="entry name" value="PKS_PP-bd"/>
</dbReference>
<dbReference type="SUPFAM" id="SSF52151">
    <property type="entry name" value="FabD/lysophospholipase-like"/>
    <property type="match status" value="1"/>
</dbReference>
<dbReference type="GO" id="GO:0141148">
    <property type="term" value="F:enoyl-[acyl-carrier-protein] reductase (NADPH) activity"/>
    <property type="evidence" value="ECO:0007669"/>
    <property type="project" value="UniProtKB-EC"/>
</dbReference>
<evidence type="ECO:0000256" key="44">
    <source>
        <dbReference type="ARBA" id="ARBA00049414"/>
    </source>
</evidence>
<comment type="catalytic activity">
    <reaction evidence="27">
        <text>(2E)-hexenoyl-[ACP] + NADPH + H(+) = hexanoyl-[ACP] + NADP(+)</text>
        <dbReference type="Rhea" id="RHEA:41832"/>
        <dbReference type="Rhea" id="RHEA-COMP:9631"/>
        <dbReference type="Rhea" id="RHEA-COMP:9632"/>
        <dbReference type="ChEBI" id="CHEBI:15378"/>
        <dbReference type="ChEBI" id="CHEBI:57783"/>
        <dbReference type="ChEBI" id="CHEBI:58349"/>
        <dbReference type="ChEBI" id="CHEBI:78458"/>
        <dbReference type="ChEBI" id="CHEBI:78459"/>
    </reaction>
    <physiologicalReaction direction="left-to-right" evidence="27">
        <dbReference type="Rhea" id="RHEA:41833"/>
    </physiologicalReaction>
</comment>
<evidence type="ECO:0000256" key="20">
    <source>
        <dbReference type="ARBA" id="ARBA00047394"/>
    </source>
</evidence>
<evidence type="ECO:0000256" key="25">
    <source>
        <dbReference type="ARBA" id="ARBA00047578"/>
    </source>
</evidence>
<comment type="catalytic activity">
    <reaction evidence="16">
        <text>(3R)-hydroxyhexadecanoyl-[ACP] = (2E)-hexadecenoyl-[ACP] + H2O</text>
        <dbReference type="Rhea" id="RHEA:41908"/>
        <dbReference type="Rhea" id="RHEA-COMP:9650"/>
        <dbReference type="Rhea" id="RHEA-COMP:9651"/>
        <dbReference type="ChEBI" id="CHEBI:15377"/>
        <dbReference type="ChEBI" id="CHEBI:78480"/>
        <dbReference type="ChEBI" id="CHEBI:78481"/>
    </reaction>
    <physiologicalReaction direction="left-to-right" evidence="16">
        <dbReference type="Rhea" id="RHEA:41909"/>
    </physiologicalReaction>
</comment>
<dbReference type="SMART" id="SM00829">
    <property type="entry name" value="PKS_ER"/>
    <property type="match status" value="1"/>
</dbReference>
<evidence type="ECO:0000256" key="16">
    <source>
        <dbReference type="ARBA" id="ARBA00023401"/>
    </source>
</evidence>
<dbReference type="GO" id="GO:0006633">
    <property type="term" value="P:fatty acid biosynthetic process"/>
    <property type="evidence" value="ECO:0007669"/>
    <property type="project" value="UniProtKB-KW"/>
</dbReference>
<comment type="catalytic activity">
    <reaction evidence="32">
        <text>tetradecanoyl-[ACP] + H2O = tetradecanoate + holo-[ACP] + H(+)</text>
        <dbReference type="Rhea" id="RHEA:30123"/>
        <dbReference type="Rhea" id="RHEA-COMP:9648"/>
        <dbReference type="Rhea" id="RHEA-COMP:9685"/>
        <dbReference type="ChEBI" id="CHEBI:15377"/>
        <dbReference type="ChEBI" id="CHEBI:15378"/>
        <dbReference type="ChEBI" id="CHEBI:30807"/>
        <dbReference type="ChEBI" id="CHEBI:64479"/>
        <dbReference type="ChEBI" id="CHEBI:78477"/>
        <dbReference type="EC" id="3.1.2.14"/>
    </reaction>
    <physiologicalReaction direction="left-to-right" evidence="32">
        <dbReference type="Rhea" id="RHEA:30124"/>
    </physiologicalReaction>
</comment>
<comment type="pathway">
    <text evidence="1">Lipid metabolism.</text>
</comment>
<feature type="domain" description="PKS/mFAS DH" evidence="52">
    <location>
        <begin position="760"/>
        <end position="1030"/>
    </location>
</feature>
<evidence type="ECO:0000256" key="13">
    <source>
        <dbReference type="ARBA" id="ARBA00023394"/>
    </source>
</evidence>
<dbReference type="InterPro" id="IPR050091">
    <property type="entry name" value="PKS_NRPS_Biosynth_Enz"/>
</dbReference>
<evidence type="ECO:0000256" key="23">
    <source>
        <dbReference type="ARBA" id="ARBA00047451"/>
    </source>
</evidence>
<dbReference type="Proteomes" id="UP000515204">
    <property type="component" value="Unplaced"/>
</dbReference>
<dbReference type="InterPro" id="IPR016039">
    <property type="entry name" value="Thiolase-like"/>
</dbReference>
<dbReference type="PROSITE" id="PS52004">
    <property type="entry name" value="KS3_2"/>
    <property type="match status" value="1"/>
</dbReference>
<sequence>MDGSKWFNPYMKVPPEEEIVISGIAGRFPGSDNIKELQENLLHKVDLGSDDDRRWNNVNYDMPARSGKTNNGEKFDAQYFNMTSSEAHVTDPMCRMLLEHTYEAIVDAGINPKELRGTKTGVFVGSCYSATANIILYHKPQVAGYPFIGCSKYWLANSISHWLGLNGPSYVVDTACSSSHYAMAEAYRMIRNGECDAAIVGGSNLCLHPHISHQFFRLGVLSVDGYCKPFDESGTGYMRSEAIAIVYLQKAKDARRIYATYVYAKTNSDGFKQEGITYPSFSMQKKLLEEFYNECDVAPEMLSYMEAHGTGTPAGDPVEVDAIDQSLCSKRSTPLLMGSVKSNLGHSEPTSGLCQVAKVLIAMETGIIPPNMHYETPRKEITAICEGRIKIITEPTSWGGGYVGINSFGFGGGNCHVLLKSNPKNKIKHETSDDLPRLVLVSGRTEEAVKTLLDDVNSRQLDVEYIALLHRLHAENIEGHPYRGYTIAGSQISQLMKLPMFAKAIETCNATLKQYNICVTDILTNENITACDSILKSFVAIIATQIGMVDLLTHVGIVPDYIIGHSIGNLICEYIDGRFTVEETILMAYYMGVAFEQANIQVNDATNNYNSLETVRSKFLELLSYILSSQSLKSRGLIWLGRSRNERDNTPANVAAYYADSILYPIPFQEVISLIPKNTVLVEIIPHSGFEPTMAKSLESTLISLCNRDQNTIQSFFQGIGDLYNIGFQPQIANLYPPVEFPVSRGTPMISPLVRWDHSEDYYFFRYEGQQKIYSRERIVNITITDEDFDYMSGHVIDGKNLLPATGYLYLIWEMIGLLNGIDHCNIPIVFENVKFVRATHLTKNNLELTLMIQEGINNIGNNFEIIEGDNVIVSGVVRIPDNIANEKLPAPFRSEGDDTEECMCTADIYKELRLRGYQYTGLFRSLKSATITGMVGHIKWQANWVAFMDNMLQMIILSFDSRSIYLPTQIRKLIIDPTYHMMQLQKLSVEERILPVRVSNCLDVIISGGIEIYGLKATSISRRMISTEAVHEEYSFVAYRDHAAISLERAVKMAVHIALECYEMINVKMMEFLEDDDMIQQDSLITPIIQEVLNNLPLVRSNLTLVAAANRYDSSVLPSNLTTVQLNKLAKDDKFLMIIAVGVLKKGTRDSTNQLLSRIMAGGFLLTREDLNGSYDHALLQRYDLNIIMEKSTEGEVLVLLRKAQRSVRRREIVHVNNHEFSWIDKLKSAMEVDDESGTNARVIVVAEGDPECGVLGLVNCLRKEPGGEIVRCIFIQDKDALEFSLQEPFYMNQLQLDLPINVLRPGNVWGSYRHFSLPLPEPRLVRCGYVVQKVRGDLSTLRWVEGSHNIEPENLVRIVYTTLNFKDVMIATGKLALESLAPVGRDVDSLLGFEFVGIDSIGRRIMGICSDRAISNTLLHHNAISWIIPDEWTLEDAATVPCVYATCYYSLYKYGKIKKGEKVLIHSGSGGIGQAAINLALHEGCEVFTTVGTPEKRQFIRETFPCIPDDHIGSSRDTSFEQMIVRQTRGRGVDIVLNSLAEEKLQASLRCLARGGRFLEIGKYDLISNNVLNKMAFARGISFHGIMLDRIISAKEEMEAEVFNYLLEGLRNHVIKPLPRKTFERTEVEDAFRYMATGKHIGKIVIKIRDEDNPLEHPILAHPRFFCEIHKSYVILGGLGGFGLELADWLILRGARKLLLTSRTGIRNGYQRSRVELWKSYGADVQIVAGADASDRKDCAFILKSAAKMGPVDVIFNLAVVLRDSIYKNQTVEAFEESFKPKAMATKTLDELSREMCPDLRRFVVFSSVSCGRGNAGQTNYGMANSIMERICEKRVQDGLPGMAIQWGAVGDVGLVADMQEDNNKELIIGGTLQQRIQSCLDSLDAFLMQSRPIVGSMVVAEKRAGFGGVMNILETVANVMGVKDLKAVGHRTPLSELGMDSMMAVEIKQTLEREFDVYLTAQDIRNLTFAKLSDMADKDKRFAKDNDFTVDSEGGKLFIRLMSNLVMVPDVCLEMPTKQKKERDRVFFLPGVEGCGSVFNTLASEIQAPATCLQHGTNNIPTCESVVESAAILLPQILTRMKHSKEFIIVGYSYGSVIAIELVRLLEARNLTGRLILIDGAPDQMKAMKEQHFLFTTIQDFQNKILLALMDTFYVFDNAMVSVVYCEVLMRLSKYNTWEEKLNVFIDYIPDKAKHVASIENYKIYCTSIYKHLLALHEYDASSLPSLKSPILLLKPTLASLSSAEEDYGLSKVTEGLVQVHYVEGNHITMLDNYQVAAAINGDIFIN</sequence>
<dbReference type="GO" id="GO:0004315">
    <property type="term" value="F:3-oxoacyl-[acyl-carrier-protein] synthase activity"/>
    <property type="evidence" value="ECO:0007669"/>
    <property type="project" value="UniProtKB-EC"/>
</dbReference>
<accession>A0A6P3XW51</accession>
<evidence type="ECO:0000256" key="33">
    <source>
        <dbReference type="ARBA" id="ARBA00048420"/>
    </source>
</evidence>
<dbReference type="Pfam" id="PF16197">
    <property type="entry name" value="KAsynt_C_assoc"/>
    <property type="match status" value="1"/>
</dbReference>
<evidence type="ECO:0000256" key="36">
    <source>
        <dbReference type="ARBA" id="ARBA00048650"/>
    </source>
</evidence>
<evidence type="ECO:0000256" key="46">
    <source>
        <dbReference type="ARBA" id="ARBA00049449"/>
    </source>
</evidence>
<evidence type="ECO:0000259" key="52">
    <source>
        <dbReference type="PROSITE" id="PS52019"/>
    </source>
</evidence>
<keyword evidence="6" id="KW-0663">Pyridoxal phosphate</keyword>
<comment type="catalytic activity">
    <reaction evidence="25">
        <text>dodecanoyl-[ACP] + malonyl-[ACP] + H(+) = 3-oxotetradecanoyl-[ACP] + holo-[ACP] + CO2</text>
        <dbReference type="Rhea" id="RHEA:41884"/>
        <dbReference type="Rhea" id="RHEA-COMP:9623"/>
        <dbReference type="Rhea" id="RHEA-COMP:9644"/>
        <dbReference type="Rhea" id="RHEA-COMP:9645"/>
        <dbReference type="Rhea" id="RHEA-COMP:9685"/>
        <dbReference type="ChEBI" id="CHEBI:15378"/>
        <dbReference type="ChEBI" id="CHEBI:16526"/>
        <dbReference type="ChEBI" id="CHEBI:64479"/>
        <dbReference type="ChEBI" id="CHEBI:65264"/>
        <dbReference type="ChEBI" id="CHEBI:78449"/>
        <dbReference type="ChEBI" id="CHEBI:78473"/>
    </reaction>
    <physiologicalReaction direction="left-to-right" evidence="25">
        <dbReference type="Rhea" id="RHEA:41885"/>
    </physiologicalReaction>
</comment>
<evidence type="ECO:0000256" key="28">
    <source>
        <dbReference type="ARBA" id="ARBA00047953"/>
    </source>
</evidence>
<dbReference type="CDD" id="cd08954">
    <property type="entry name" value="KR_1_FAS_SDR_x"/>
    <property type="match status" value="1"/>
</dbReference>
<comment type="catalytic activity">
    <reaction evidence="34">
        <text>a fatty acyl-[ACP] + malonyl-[ACP] + H(+) = a 3-oxoacyl-[ACP] + holo-[ACP] + CO2</text>
        <dbReference type="Rhea" id="RHEA:22836"/>
        <dbReference type="Rhea" id="RHEA-COMP:9623"/>
        <dbReference type="Rhea" id="RHEA-COMP:9685"/>
        <dbReference type="Rhea" id="RHEA-COMP:9916"/>
        <dbReference type="Rhea" id="RHEA-COMP:14125"/>
        <dbReference type="ChEBI" id="CHEBI:15378"/>
        <dbReference type="ChEBI" id="CHEBI:16526"/>
        <dbReference type="ChEBI" id="CHEBI:64479"/>
        <dbReference type="ChEBI" id="CHEBI:78449"/>
        <dbReference type="ChEBI" id="CHEBI:78776"/>
        <dbReference type="ChEBI" id="CHEBI:138651"/>
        <dbReference type="EC" id="2.3.1.41"/>
    </reaction>
    <physiologicalReaction direction="left-to-right" evidence="34">
        <dbReference type="Rhea" id="RHEA:22837"/>
    </physiologicalReaction>
</comment>
<evidence type="ECO:0000259" key="50">
    <source>
        <dbReference type="PROSITE" id="PS50075"/>
    </source>
</evidence>
<dbReference type="Pfam" id="PF00975">
    <property type="entry name" value="Thioesterase"/>
    <property type="match status" value="1"/>
</dbReference>
<comment type="function">
    <text evidence="18">Fatty acid synthetase is a multifunctional enzyme that catalyzes the de novo biosynthesis of long-chain saturated fatty acids starting from acetyl-CoA and malonyl-CoA in the presence of NADPH. This multifunctional protein contains 7 catalytic activities and a site for the binding of the prosthetic group 4'-phosphopantetheine of the acyl carrier protein ([ACP]) domain.</text>
</comment>
<comment type="catalytic activity">
    <reaction evidence="21">
        <text>a (3R)-hydroxyacyl-[ACP] + NADP(+) = a 3-oxoacyl-[ACP] + NADPH + H(+)</text>
        <dbReference type="Rhea" id="RHEA:17397"/>
        <dbReference type="Rhea" id="RHEA-COMP:9916"/>
        <dbReference type="Rhea" id="RHEA-COMP:9945"/>
        <dbReference type="ChEBI" id="CHEBI:15378"/>
        <dbReference type="ChEBI" id="CHEBI:57783"/>
        <dbReference type="ChEBI" id="CHEBI:58349"/>
        <dbReference type="ChEBI" id="CHEBI:78776"/>
        <dbReference type="ChEBI" id="CHEBI:78827"/>
        <dbReference type="EC" id="1.1.1.100"/>
    </reaction>
    <physiologicalReaction direction="right-to-left" evidence="21">
        <dbReference type="Rhea" id="RHEA:17399"/>
    </physiologicalReaction>
</comment>
<evidence type="ECO:0000256" key="24">
    <source>
        <dbReference type="ARBA" id="ARBA00047500"/>
    </source>
</evidence>
<comment type="catalytic activity">
    <reaction evidence="19">
        <text>3-oxooctadecanoyl-[ACP] + NADPH + H(+) = (3R)-hydroxyoctadecanoyl-[ACP] + NADP(+)</text>
        <dbReference type="Rhea" id="RHEA:41920"/>
        <dbReference type="Rhea" id="RHEA-COMP:9653"/>
        <dbReference type="Rhea" id="RHEA-COMP:9654"/>
        <dbReference type="ChEBI" id="CHEBI:15378"/>
        <dbReference type="ChEBI" id="CHEBI:57783"/>
        <dbReference type="ChEBI" id="CHEBI:58349"/>
        <dbReference type="ChEBI" id="CHEBI:78487"/>
        <dbReference type="ChEBI" id="CHEBI:78488"/>
    </reaction>
    <physiologicalReaction direction="left-to-right" evidence="19">
        <dbReference type="Rhea" id="RHEA:41921"/>
    </physiologicalReaction>
</comment>
<dbReference type="CDD" id="cd05195">
    <property type="entry name" value="enoyl_red"/>
    <property type="match status" value="1"/>
</dbReference>
<evidence type="ECO:0000256" key="10">
    <source>
        <dbReference type="ARBA" id="ARBA00023351"/>
    </source>
</evidence>
<dbReference type="Gene3D" id="3.10.129.110">
    <property type="entry name" value="Polyketide synthase dehydratase"/>
    <property type="match status" value="1"/>
</dbReference>
<evidence type="ECO:0000256" key="34">
    <source>
        <dbReference type="ARBA" id="ARBA00048506"/>
    </source>
</evidence>
<evidence type="ECO:0000256" key="32">
    <source>
        <dbReference type="ARBA" id="ARBA00048289"/>
    </source>
</evidence>
<dbReference type="Gene3D" id="3.40.50.1820">
    <property type="entry name" value="alpha/beta hydrolase"/>
    <property type="match status" value="1"/>
</dbReference>
<dbReference type="Gene3D" id="3.30.70.3290">
    <property type="match status" value="2"/>
</dbReference>
<evidence type="ECO:0000256" key="18">
    <source>
        <dbReference type="ARBA" id="ARBA00023442"/>
    </source>
</evidence>
<evidence type="ECO:0000256" key="12">
    <source>
        <dbReference type="ARBA" id="ARBA00023388"/>
    </source>
</evidence>
<dbReference type="InterPro" id="IPR029058">
    <property type="entry name" value="AB_hydrolase_fold"/>
</dbReference>
<dbReference type="InterPro" id="IPR001227">
    <property type="entry name" value="Ac_transferase_dom_sf"/>
</dbReference>
<dbReference type="GO" id="GO:0004313">
    <property type="term" value="F:[acyl-carrier-protein] S-acetyltransferase activity"/>
    <property type="evidence" value="ECO:0007669"/>
    <property type="project" value="UniProtKB-EC"/>
</dbReference>
<dbReference type="InterPro" id="IPR001031">
    <property type="entry name" value="Thioesterase"/>
</dbReference>
<evidence type="ECO:0000256" key="3">
    <source>
        <dbReference type="ARBA" id="ARBA00022553"/>
    </source>
</evidence>
<comment type="catalytic activity">
    <reaction evidence="26">
        <text>(2E)-hexadecenoyl-[ACP] + NADPH + H(+) = hexadecanoyl-[ACP] + NADP(+)</text>
        <dbReference type="Rhea" id="RHEA:41912"/>
        <dbReference type="Rhea" id="RHEA-COMP:9651"/>
        <dbReference type="Rhea" id="RHEA-COMP:9652"/>
        <dbReference type="ChEBI" id="CHEBI:15378"/>
        <dbReference type="ChEBI" id="CHEBI:57783"/>
        <dbReference type="ChEBI" id="CHEBI:58349"/>
        <dbReference type="ChEBI" id="CHEBI:78481"/>
        <dbReference type="ChEBI" id="CHEBI:78483"/>
    </reaction>
    <physiologicalReaction direction="left-to-right" evidence="26">
        <dbReference type="Rhea" id="RHEA:41913"/>
    </physiologicalReaction>
</comment>
<proteinExistence type="predicted"/>
<evidence type="ECO:0000256" key="35">
    <source>
        <dbReference type="ARBA" id="ARBA00048571"/>
    </source>
</evidence>
<comment type="catalytic activity">
    <reaction evidence="29">
        <text>acetyl-[ACP] + malonyl-[ACP] + H(+) = 3-oxobutanoyl-[ACP] + holo-[ACP] + CO2</text>
        <dbReference type="Rhea" id="RHEA:41800"/>
        <dbReference type="Rhea" id="RHEA-COMP:9621"/>
        <dbReference type="Rhea" id="RHEA-COMP:9623"/>
        <dbReference type="Rhea" id="RHEA-COMP:9625"/>
        <dbReference type="Rhea" id="RHEA-COMP:9685"/>
        <dbReference type="ChEBI" id="CHEBI:15378"/>
        <dbReference type="ChEBI" id="CHEBI:16526"/>
        <dbReference type="ChEBI" id="CHEBI:64479"/>
        <dbReference type="ChEBI" id="CHEBI:78446"/>
        <dbReference type="ChEBI" id="CHEBI:78449"/>
        <dbReference type="ChEBI" id="CHEBI:78450"/>
    </reaction>
    <physiologicalReaction direction="left-to-right" evidence="29">
        <dbReference type="Rhea" id="RHEA:41801"/>
    </physiologicalReaction>
</comment>
<dbReference type="InterPro" id="IPR011032">
    <property type="entry name" value="GroES-like_sf"/>
</dbReference>
<keyword evidence="8" id="KW-0511">Multifunctional enzyme</keyword>
<evidence type="ECO:0000256" key="9">
    <source>
        <dbReference type="ARBA" id="ARBA00023332"/>
    </source>
</evidence>
<comment type="catalytic activity">
    <reaction evidence="40">
        <text>(2E)-octadecenoyl-[ACP] + NADPH + H(+) = octadecanoyl-[ACP] + NADP(+)</text>
        <dbReference type="Rhea" id="RHEA:41928"/>
        <dbReference type="Rhea" id="RHEA-COMP:9655"/>
        <dbReference type="Rhea" id="RHEA-COMP:9656"/>
        <dbReference type="ChEBI" id="CHEBI:15378"/>
        <dbReference type="ChEBI" id="CHEBI:57783"/>
        <dbReference type="ChEBI" id="CHEBI:58349"/>
        <dbReference type="ChEBI" id="CHEBI:78489"/>
        <dbReference type="ChEBI" id="CHEBI:78495"/>
    </reaction>
    <physiologicalReaction direction="left-to-right" evidence="40">
        <dbReference type="Rhea" id="RHEA:41929"/>
    </physiologicalReaction>
</comment>
<comment type="catalytic activity">
    <reaction evidence="38">
        <text>hexadecanoyl-[ACP] + H2O = hexadecanoate + holo-[ACP] + H(+)</text>
        <dbReference type="Rhea" id="RHEA:41932"/>
        <dbReference type="Rhea" id="RHEA-COMP:9652"/>
        <dbReference type="Rhea" id="RHEA-COMP:9685"/>
        <dbReference type="ChEBI" id="CHEBI:7896"/>
        <dbReference type="ChEBI" id="CHEBI:15377"/>
        <dbReference type="ChEBI" id="CHEBI:15378"/>
        <dbReference type="ChEBI" id="CHEBI:64479"/>
        <dbReference type="ChEBI" id="CHEBI:78483"/>
        <dbReference type="EC" id="3.1.2.14"/>
    </reaction>
    <physiologicalReaction direction="left-to-right" evidence="38">
        <dbReference type="Rhea" id="RHEA:41933"/>
    </physiologicalReaction>
</comment>
<keyword evidence="3" id="KW-0597">Phosphoprotein</keyword>
<dbReference type="SMART" id="SM00825">
    <property type="entry name" value="PKS_KS"/>
    <property type="match status" value="1"/>
</dbReference>
<comment type="catalytic activity">
    <reaction evidence="31">
        <text>(2E)-dodecenoyl-[ACP] + NADPH + H(+) = dodecanoyl-[ACP] + NADP(+)</text>
        <dbReference type="Rhea" id="RHEA:41880"/>
        <dbReference type="Rhea" id="RHEA-COMP:9643"/>
        <dbReference type="Rhea" id="RHEA-COMP:9644"/>
        <dbReference type="ChEBI" id="CHEBI:15378"/>
        <dbReference type="ChEBI" id="CHEBI:57783"/>
        <dbReference type="ChEBI" id="CHEBI:58349"/>
        <dbReference type="ChEBI" id="CHEBI:65264"/>
        <dbReference type="ChEBI" id="CHEBI:78472"/>
    </reaction>
    <physiologicalReaction direction="left-to-right" evidence="31">
        <dbReference type="Rhea" id="RHEA:41881"/>
    </physiologicalReaction>
</comment>
<dbReference type="Gene3D" id="3.40.47.10">
    <property type="match status" value="1"/>
</dbReference>
<dbReference type="SMART" id="SM00823">
    <property type="entry name" value="PKS_PP"/>
    <property type="match status" value="1"/>
</dbReference>
<feature type="domain" description="Carrier" evidence="50">
    <location>
        <begin position="1906"/>
        <end position="1986"/>
    </location>
</feature>
<feature type="region of interest" description="C-terminal hotdog fold" evidence="49">
    <location>
        <begin position="901"/>
        <end position="1030"/>
    </location>
</feature>
<dbReference type="InterPro" id="IPR014030">
    <property type="entry name" value="Ketoacyl_synth_N"/>
</dbReference>
<dbReference type="Gene3D" id="3.40.366.10">
    <property type="entry name" value="Malonyl-Coenzyme A Acyl Carrier Protein, domain 2"/>
    <property type="match status" value="1"/>
</dbReference>
<evidence type="ECO:0000256" key="2">
    <source>
        <dbReference type="ARBA" id="ARBA00022450"/>
    </source>
</evidence>
<comment type="catalytic activity">
    <reaction evidence="14">
        <text>(3R)-hydroxytetradecanoyl-[ACP] = (2E)-tetradecenoyl-[ACP] + H2O</text>
        <dbReference type="Rhea" id="RHEA:41892"/>
        <dbReference type="Rhea" id="RHEA-COMP:9646"/>
        <dbReference type="Rhea" id="RHEA-COMP:9647"/>
        <dbReference type="ChEBI" id="CHEBI:15377"/>
        <dbReference type="ChEBI" id="CHEBI:78474"/>
        <dbReference type="ChEBI" id="CHEBI:78475"/>
    </reaction>
    <physiologicalReaction direction="left-to-right" evidence="14">
        <dbReference type="Rhea" id="RHEA:41893"/>
    </physiologicalReaction>
</comment>
<dbReference type="SUPFAM" id="SSF50129">
    <property type="entry name" value="GroES-like"/>
    <property type="match status" value="1"/>
</dbReference>
<dbReference type="InterPro" id="IPR042104">
    <property type="entry name" value="PKS_dehydratase_sf"/>
</dbReference>
<comment type="catalytic activity">
    <reaction evidence="39">
        <text>3-oxotetradecanoyl-[ACP] + NADPH + H(+) = (3R)-hydroxytetradecanoyl-[ACP] + NADP(+)</text>
        <dbReference type="Rhea" id="RHEA:41888"/>
        <dbReference type="Rhea" id="RHEA-COMP:9645"/>
        <dbReference type="Rhea" id="RHEA-COMP:9646"/>
        <dbReference type="ChEBI" id="CHEBI:15378"/>
        <dbReference type="ChEBI" id="CHEBI:57783"/>
        <dbReference type="ChEBI" id="CHEBI:58349"/>
        <dbReference type="ChEBI" id="CHEBI:78473"/>
        <dbReference type="ChEBI" id="CHEBI:78474"/>
    </reaction>
    <physiologicalReaction direction="left-to-right" evidence="39">
        <dbReference type="Rhea" id="RHEA:41889"/>
    </physiologicalReaction>
</comment>
<evidence type="ECO:0000256" key="40">
    <source>
        <dbReference type="ARBA" id="ARBA00049019"/>
    </source>
</evidence>
<dbReference type="SMART" id="SM00827">
    <property type="entry name" value="PKS_AT"/>
    <property type="match status" value="1"/>
</dbReference>
<dbReference type="PANTHER" id="PTHR43775:SF23">
    <property type="entry name" value="FATTY ACID SYNTHASE 3"/>
    <property type="match status" value="1"/>
</dbReference>
<evidence type="ECO:0000256" key="37">
    <source>
        <dbReference type="ARBA" id="ARBA00048691"/>
    </source>
</evidence>
<dbReference type="SUPFAM" id="SSF53901">
    <property type="entry name" value="Thiolase-like"/>
    <property type="match status" value="1"/>
</dbReference>
<dbReference type="Gene3D" id="1.10.1200.10">
    <property type="entry name" value="ACP-like"/>
    <property type="match status" value="1"/>
</dbReference>
<evidence type="ECO:0000256" key="26">
    <source>
        <dbReference type="ARBA" id="ARBA00047810"/>
    </source>
</evidence>
<dbReference type="OrthoDB" id="329835at2759"/>
<dbReference type="PROSITE" id="PS00606">
    <property type="entry name" value="KS3_1"/>
    <property type="match status" value="1"/>
</dbReference>
<comment type="catalytic activity">
    <reaction evidence="30">
        <text>hexadecanoyl-[ACP] + malonyl-[ACP] + H(+) = 3-oxooctadecanoyl-[ACP] + holo-[ACP] + CO2</text>
        <dbReference type="Rhea" id="RHEA:41916"/>
        <dbReference type="Rhea" id="RHEA-COMP:9623"/>
        <dbReference type="Rhea" id="RHEA-COMP:9652"/>
        <dbReference type="Rhea" id="RHEA-COMP:9653"/>
        <dbReference type="Rhea" id="RHEA-COMP:9685"/>
        <dbReference type="ChEBI" id="CHEBI:15378"/>
        <dbReference type="ChEBI" id="CHEBI:16526"/>
        <dbReference type="ChEBI" id="CHEBI:64479"/>
        <dbReference type="ChEBI" id="CHEBI:78449"/>
        <dbReference type="ChEBI" id="CHEBI:78483"/>
        <dbReference type="ChEBI" id="CHEBI:78487"/>
    </reaction>
    <physiologicalReaction direction="left-to-right" evidence="30">
        <dbReference type="Rhea" id="RHEA:41917"/>
    </physiologicalReaction>
</comment>
<evidence type="ECO:0000313" key="54">
    <source>
        <dbReference type="RefSeq" id="XP_014482327.1"/>
    </source>
</evidence>
<evidence type="ECO:0000256" key="14">
    <source>
        <dbReference type="ARBA" id="ARBA00023398"/>
    </source>
</evidence>
<feature type="active site" description="Proton donor; for dehydratase activity" evidence="49">
    <location>
        <position position="950"/>
    </location>
</feature>
<dbReference type="Pfam" id="PF02801">
    <property type="entry name" value="Ketoacyl-synt_C"/>
    <property type="match status" value="1"/>
</dbReference>
<comment type="catalytic activity">
    <reaction evidence="36">
        <text>a 2,3-saturated acyl-[ACP] + NADP(+) = a (2E)-enoyl-[ACP] + NADPH + H(+)</text>
        <dbReference type="Rhea" id="RHEA:22564"/>
        <dbReference type="Rhea" id="RHEA-COMP:9925"/>
        <dbReference type="Rhea" id="RHEA-COMP:9926"/>
        <dbReference type="ChEBI" id="CHEBI:15378"/>
        <dbReference type="ChEBI" id="CHEBI:57783"/>
        <dbReference type="ChEBI" id="CHEBI:58349"/>
        <dbReference type="ChEBI" id="CHEBI:78784"/>
        <dbReference type="ChEBI" id="CHEBI:78785"/>
        <dbReference type="EC" id="1.3.1.39"/>
    </reaction>
    <physiologicalReaction direction="right-to-left" evidence="36">
        <dbReference type="Rhea" id="RHEA:22566"/>
    </physiologicalReaction>
</comment>
<comment type="catalytic activity">
    <reaction evidence="28">
        <text>3-oxobutanoyl-[ACP] + NADPH + H(+) = (3R)-hydroxybutanoyl-[ACP] + NADP(+)</text>
        <dbReference type="Rhea" id="RHEA:41804"/>
        <dbReference type="Rhea" id="RHEA-COMP:9625"/>
        <dbReference type="Rhea" id="RHEA-COMP:9626"/>
        <dbReference type="ChEBI" id="CHEBI:15378"/>
        <dbReference type="ChEBI" id="CHEBI:57783"/>
        <dbReference type="ChEBI" id="CHEBI:58349"/>
        <dbReference type="ChEBI" id="CHEBI:78450"/>
        <dbReference type="ChEBI" id="CHEBI:78451"/>
    </reaction>
    <physiologicalReaction direction="left-to-right" evidence="28">
        <dbReference type="Rhea" id="RHEA:41805"/>
    </physiologicalReaction>
</comment>
<comment type="catalytic activity">
    <reaction evidence="20">
        <text>hexanoyl-[ACP] + malonyl-[ACP] + H(+) = 3-oxooctanoyl-[ACP] + holo-[ACP] + CO2</text>
        <dbReference type="Rhea" id="RHEA:41836"/>
        <dbReference type="Rhea" id="RHEA-COMP:9623"/>
        <dbReference type="Rhea" id="RHEA-COMP:9632"/>
        <dbReference type="Rhea" id="RHEA-COMP:9633"/>
        <dbReference type="Rhea" id="RHEA-COMP:9685"/>
        <dbReference type="ChEBI" id="CHEBI:15378"/>
        <dbReference type="ChEBI" id="CHEBI:16526"/>
        <dbReference type="ChEBI" id="CHEBI:64479"/>
        <dbReference type="ChEBI" id="CHEBI:78449"/>
        <dbReference type="ChEBI" id="CHEBI:78459"/>
        <dbReference type="ChEBI" id="CHEBI:78460"/>
    </reaction>
    <physiologicalReaction direction="left-to-right" evidence="20">
        <dbReference type="Rhea" id="RHEA:41837"/>
    </physiologicalReaction>
</comment>
<evidence type="ECO:0000256" key="21">
    <source>
        <dbReference type="ARBA" id="ARBA00047400"/>
    </source>
</evidence>
<dbReference type="InterPro" id="IPR013968">
    <property type="entry name" value="PKS_KR"/>
</dbReference>
<evidence type="ECO:0000256" key="38">
    <source>
        <dbReference type="ARBA" id="ARBA00048704"/>
    </source>
</evidence>
<dbReference type="GO" id="GO:0004312">
    <property type="term" value="F:fatty acid synthase activity"/>
    <property type="evidence" value="ECO:0007669"/>
    <property type="project" value="UniProtKB-EC"/>
</dbReference>
<evidence type="ECO:0000256" key="29">
    <source>
        <dbReference type="ARBA" id="ARBA00047961"/>
    </source>
</evidence>
<name>A0A6P3XW51_DINQU</name>
<dbReference type="Gene3D" id="3.90.180.10">
    <property type="entry name" value="Medium-chain alcohol dehydrogenases, catalytic domain"/>
    <property type="match status" value="1"/>
</dbReference>
<keyword evidence="53" id="KW-1185">Reference proteome</keyword>
<evidence type="ECO:0000313" key="53">
    <source>
        <dbReference type="Proteomes" id="UP000515204"/>
    </source>
</evidence>